<dbReference type="RefSeq" id="WP_075635790.1">
    <property type="nucleotide sequence ID" value="NZ_MKIO01000033.1"/>
</dbReference>
<dbReference type="EMBL" id="MKIO01000033">
    <property type="protein sequence ID" value="OLP54604.1"/>
    <property type="molecule type" value="Genomic_DNA"/>
</dbReference>
<dbReference type="InterPro" id="IPR023198">
    <property type="entry name" value="PGP-like_dom2"/>
</dbReference>
<dbReference type="Gene3D" id="1.10.150.240">
    <property type="entry name" value="Putative phosphatase, domain 2"/>
    <property type="match status" value="1"/>
</dbReference>
<dbReference type="SFLD" id="SFLDG01129">
    <property type="entry name" value="C1.5:_HAD__Beta-PGM__Phosphata"/>
    <property type="match status" value="1"/>
</dbReference>
<dbReference type="Gene3D" id="3.40.50.1000">
    <property type="entry name" value="HAD superfamily/HAD-like"/>
    <property type="match status" value="1"/>
</dbReference>
<accession>A0A1Q9AHJ3</accession>
<dbReference type="OrthoDB" id="9797743at2"/>
<dbReference type="InterPro" id="IPR050155">
    <property type="entry name" value="HAD-like_hydrolase_sf"/>
</dbReference>
<dbReference type="SUPFAM" id="SSF56784">
    <property type="entry name" value="HAD-like"/>
    <property type="match status" value="1"/>
</dbReference>
<dbReference type="PANTHER" id="PTHR43434">
    <property type="entry name" value="PHOSPHOGLYCOLATE PHOSPHATASE"/>
    <property type="match status" value="1"/>
</dbReference>
<dbReference type="GO" id="GO:0008967">
    <property type="term" value="F:phosphoglycolate phosphatase activity"/>
    <property type="evidence" value="ECO:0007669"/>
    <property type="project" value="TreeGrafter"/>
</dbReference>
<evidence type="ECO:0000313" key="2">
    <source>
        <dbReference type="Proteomes" id="UP000186143"/>
    </source>
</evidence>
<dbReference type="PANTHER" id="PTHR43434:SF22">
    <property type="entry name" value="PHOSPHOGLYCOLATE PHOSPHATASE"/>
    <property type="match status" value="1"/>
</dbReference>
<dbReference type="InterPro" id="IPR006439">
    <property type="entry name" value="HAD-SF_hydro_IA"/>
</dbReference>
<comment type="caution">
    <text evidence="1">The sequence shown here is derived from an EMBL/GenBank/DDBJ whole genome shotgun (WGS) entry which is preliminary data.</text>
</comment>
<name>A0A1Q9AHJ3_9HYPH</name>
<dbReference type="InterPro" id="IPR023214">
    <property type="entry name" value="HAD_sf"/>
</dbReference>
<dbReference type="STRING" id="1672749.BJF92_03795"/>
<organism evidence="1 2">
    <name type="scientific">Xaviernesmea rhizosphaerae</name>
    <dbReference type="NCBI Taxonomy" id="1672749"/>
    <lineage>
        <taxon>Bacteria</taxon>
        <taxon>Pseudomonadati</taxon>
        <taxon>Pseudomonadota</taxon>
        <taxon>Alphaproteobacteria</taxon>
        <taxon>Hyphomicrobiales</taxon>
        <taxon>Rhizobiaceae</taxon>
        <taxon>Rhizobium/Agrobacterium group</taxon>
        <taxon>Xaviernesmea</taxon>
    </lineage>
</organism>
<sequence length="261" mass="26717">MGSAGGAEAGTVKKEDDRTPIAGILFDKDGTLLDYARSWVPVNYRIARLAARDDPALADRLLKACGMDPESGHVLPDSLLAAGSTREIAEGMVKAGAPFAVEALTAEFDGLFEEAAAAAVPVTELAPFFALLKAQGYRLGVASSDNEASIRETARRFGFAGDLDFVAGYDSGYGIKPEPGMVLAFCAATGLKPESVAVVGDNNHDLHMGRAAGVGLTVAVLTGTGSPASLAAASDHCLVDITALPGLLERLGLGVGADTAQ</sequence>
<evidence type="ECO:0000313" key="1">
    <source>
        <dbReference type="EMBL" id="OLP54604.1"/>
    </source>
</evidence>
<dbReference type="InterPro" id="IPR036412">
    <property type="entry name" value="HAD-like_sf"/>
</dbReference>
<gene>
    <name evidence="1" type="ORF">BJF92_03795</name>
</gene>
<protein>
    <submittedName>
        <fullName evidence="1">Haloacid dehalogenase</fullName>
    </submittedName>
</protein>
<dbReference type="PRINTS" id="PR00413">
    <property type="entry name" value="HADHALOGNASE"/>
</dbReference>
<dbReference type="NCBIfam" id="TIGR01549">
    <property type="entry name" value="HAD-SF-IA-v1"/>
    <property type="match status" value="1"/>
</dbReference>
<proteinExistence type="predicted"/>
<dbReference type="Pfam" id="PF00702">
    <property type="entry name" value="Hydrolase"/>
    <property type="match status" value="1"/>
</dbReference>
<dbReference type="Proteomes" id="UP000186143">
    <property type="component" value="Unassembled WGS sequence"/>
</dbReference>
<dbReference type="CDD" id="cd01427">
    <property type="entry name" value="HAD_like"/>
    <property type="match status" value="1"/>
</dbReference>
<dbReference type="SFLD" id="SFLDS00003">
    <property type="entry name" value="Haloacid_Dehalogenase"/>
    <property type="match status" value="1"/>
</dbReference>
<reference evidence="1 2" key="1">
    <citation type="submission" date="2016-09" db="EMBL/GenBank/DDBJ databases">
        <title>Rhizobium sp. nov., a novel species isolated from the rice rhizosphere.</title>
        <authorList>
            <person name="Zhao J."/>
            <person name="Zhang X."/>
        </authorList>
    </citation>
    <scope>NUCLEOTIDE SEQUENCE [LARGE SCALE GENOMIC DNA]</scope>
    <source>
        <strain evidence="1 2">MH17</strain>
    </source>
</reference>
<dbReference type="GO" id="GO:0006281">
    <property type="term" value="P:DNA repair"/>
    <property type="evidence" value="ECO:0007669"/>
    <property type="project" value="TreeGrafter"/>
</dbReference>
<dbReference type="AlphaFoldDB" id="A0A1Q9AHJ3"/>